<evidence type="ECO:0000313" key="2">
    <source>
        <dbReference type="Proteomes" id="UP000198683"/>
    </source>
</evidence>
<dbReference type="EMBL" id="FNFB01000028">
    <property type="protein sequence ID" value="SDL75323.1"/>
    <property type="molecule type" value="Genomic_DNA"/>
</dbReference>
<gene>
    <name evidence="1" type="ORF">SAMN05421874_12898</name>
</gene>
<dbReference type="Proteomes" id="UP000198683">
    <property type="component" value="Unassembled WGS sequence"/>
</dbReference>
<evidence type="ECO:0000313" key="1">
    <source>
        <dbReference type="EMBL" id="SDL75323.1"/>
    </source>
</evidence>
<proteinExistence type="predicted"/>
<dbReference type="STRING" id="683260.SAMN05421874_12898"/>
<keyword evidence="2" id="KW-1185">Reference proteome</keyword>
<name>A0A1G9MMN6_9ACTN</name>
<sequence length="87" mass="9522">MTAPPPAHYRSAVDELVLDPVVKRMAARPPLDGEQCINSDGELQFRFLCRTAEDYFNAGGQHRGPVGAIAHALLRLRAEAALKGHCR</sequence>
<organism evidence="1 2">
    <name type="scientific">Nonomuraea maritima</name>
    <dbReference type="NCBI Taxonomy" id="683260"/>
    <lineage>
        <taxon>Bacteria</taxon>
        <taxon>Bacillati</taxon>
        <taxon>Actinomycetota</taxon>
        <taxon>Actinomycetes</taxon>
        <taxon>Streptosporangiales</taxon>
        <taxon>Streptosporangiaceae</taxon>
        <taxon>Nonomuraea</taxon>
    </lineage>
</organism>
<reference evidence="1 2" key="1">
    <citation type="submission" date="2016-10" db="EMBL/GenBank/DDBJ databases">
        <authorList>
            <person name="de Groot N.N."/>
        </authorList>
    </citation>
    <scope>NUCLEOTIDE SEQUENCE [LARGE SCALE GENOMIC DNA]</scope>
    <source>
        <strain evidence="1 2">CGMCC 4.5681</strain>
    </source>
</reference>
<protein>
    <submittedName>
        <fullName evidence="1">Uncharacterized protein</fullName>
    </submittedName>
</protein>
<accession>A0A1G9MMN6</accession>
<dbReference type="AlphaFoldDB" id="A0A1G9MMN6"/>
<dbReference type="RefSeq" id="WP_090772144.1">
    <property type="nucleotide sequence ID" value="NZ_FNFB01000028.1"/>
</dbReference>